<accession>B9XP26</accession>
<comment type="caution">
    <text evidence="2">The sequence shown here is derived from an EMBL/GenBank/DDBJ whole genome shotgun (WGS) entry which is preliminary data.</text>
</comment>
<gene>
    <name evidence="2" type="ORF">Cflav_PD6125</name>
</gene>
<dbReference type="Proteomes" id="UP000003688">
    <property type="component" value="Unassembled WGS sequence"/>
</dbReference>
<name>B9XP26_PEDPL</name>
<dbReference type="EMBL" id="ABOX02000044">
    <property type="protein sequence ID" value="EEF58382.1"/>
    <property type="molecule type" value="Genomic_DNA"/>
</dbReference>
<organism evidence="2 3">
    <name type="scientific">Pedosphaera parvula (strain Ellin514)</name>
    <dbReference type="NCBI Taxonomy" id="320771"/>
    <lineage>
        <taxon>Bacteria</taxon>
        <taxon>Pseudomonadati</taxon>
        <taxon>Verrucomicrobiota</taxon>
        <taxon>Pedosphaerae</taxon>
        <taxon>Pedosphaerales</taxon>
        <taxon>Pedosphaeraceae</taxon>
        <taxon>Pedosphaera</taxon>
    </lineage>
</organism>
<proteinExistence type="predicted"/>
<dbReference type="STRING" id="320771.Cflav_PD6125"/>
<protein>
    <submittedName>
        <fullName evidence="2">Uncharacterized protein</fullName>
    </submittedName>
</protein>
<evidence type="ECO:0000313" key="2">
    <source>
        <dbReference type="EMBL" id="EEF58382.1"/>
    </source>
</evidence>
<sequence>MKVKDKQAQQLDPPALAGEAGEQHGCQNRAEGTMPKPVVIFSVVKEVFRVSDCIVDDIHNHSKPICVRQNAGQGHKPAVTGIICRFGSDDPTGKQVSNRRHL</sequence>
<keyword evidence="3" id="KW-1185">Reference proteome</keyword>
<evidence type="ECO:0000256" key="1">
    <source>
        <dbReference type="SAM" id="MobiDB-lite"/>
    </source>
</evidence>
<evidence type="ECO:0000313" key="3">
    <source>
        <dbReference type="Proteomes" id="UP000003688"/>
    </source>
</evidence>
<feature type="region of interest" description="Disordered" evidence="1">
    <location>
        <begin position="1"/>
        <end position="31"/>
    </location>
</feature>
<reference evidence="2 3" key="1">
    <citation type="journal article" date="2011" name="J. Bacteriol.">
        <title>Genome sequence of 'Pedosphaera parvula' Ellin514, an aerobic Verrucomicrobial isolate from pasture soil.</title>
        <authorList>
            <person name="Kant R."/>
            <person name="van Passel M.W."/>
            <person name="Sangwan P."/>
            <person name="Palva A."/>
            <person name="Lucas S."/>
            <person name="Copeland A."/>
            <person name="Lapidus A."/>
            <person name="Glavina Del Rio T."/>
            <person name="Dalin E."/>
            <person name="Tice H."/>
            <person name="Bruce D."/>
            <person name="Goodwin L."/>
            <person name="Pitluck S."/>
            <person name="Chertkov O."/>
            <person name="Larimer F.W."/>
            <person name="Land M.L."/>
            <person name="Hauser L."/>
            <person name="Brettin T.S."/>
            <person name="Detter J.C."/>
            <person name="Han S."/>
            <person name="de Vos W.M."/>
            <person name="Janssen P.H."/>
            <person name="Smidt H."/>
        </authorList>
    </citation>
    <scope>NUCLEOTIDE SEQUENCE [LARGE SCALE GENOMIC DNA]</scope>
    <source>
        <strain evidence="2 3">Ellin514</strain>
    </source>
</reference>
<dbReference type="AlphaFoldDB" id="B9XP26"/>